<dbReference type="PANTHER" id="PTHR22912">
    <property type="entry name" value="DISULFIDE OXIDOREDUCTASE"/>
    <property type="match status" value="1"/>
</dbReference>
<dbReference type="EMBL" id="UINC01226946">
    <property type="protein sequence ID" value="SVE57638.1"/>
    <property type="molecule type" value="Genomic_DNA"/>
</dbReference>
<reference evidence="4" key="1">
    <citation type="submission" date="2018-05" db="EMBL/GenBank/DDBJ databases">
        <authorList>
            <person name="Lanie J.A."/>
            <person name="Ng W.-L."/>
            <person name="Kazmierczak K.M."/>
            <person name="Andrzejewski T.M."/>
            <person name="Davidsen T.M."/>
            <person name="Wayne K.J."/>
            <person name="Tettelin H."/>
            <person name="Glass J.I."/>
            <person name="Rusch D."/>
            <person name="Podicherti R."/>
            <person name="Tsui H.-C.T."/>
            <person name="Winkler M.E."/>
        </authorList>
    </citation>
    <scope>NUCLEOTIDE SEQUENCE</scope>
</reference>
<dbReference type="Pfam" id="PF12831">
    <property type="entry name" value="FAD_oxidored"/>
    <property type="match status" value="1"/>
</dbReference>
<dbReference type="GO" id="GO:0050660">
    <property type="term" value="F:flavin adenine dinucleotide binding"/>
    <property type="evidence" value="ECO:0007669"/>
    <property type="project" value="TreeGrafter"/>
</dbReference>
<evidence type="ECO:0000256" key="2">
    <source>
        <dbReference type="ARBA" id="ARBA00022630"/>
    </source>
</evidence>
<dbReference type="Gene3D" id="3.50.50.60">
    <property type="entry name" value="FAD/NAD(P)-binding domain"/>
    <property type="match status" value="1"/>
</dbReference>
<dbReference type="GO" id="GO:0006103">
    <property type="term" value="P:2-oxoglutarate metabolic process"/>
    <property type="evidence" value="ECO:0007669"/>
    <property type="project" value="TreeGrafter"/>
</dbReference>
<dbReference type="InterPro" id="IPR036188">
    <property type="entry name" value="FAD/NAD-bd_sf"/>
</dbReference>
<comment type="cofactor">
    <cofactor evidence="1">
        <name>FAD</name>
        <dbReference type="ChEBI" id="CHEBI:57692"/>
    </cofactor>
</comment>
<dbReference type="AlphaFoldDB" id="A0A383ENG7"/>
<dbReference type="InterPro" id="IPR050151">
    <property type="entry name" value="Class-I_Pyr_Nuc-Dis_Oxidored"/>
</dbReference>
<dbReference type="GO" id="GO:0004148">
    <property type="term" value="F:dihydrolipoyl dehydrogenase (NADH) activity"/>
    <property type="evidence" value="ECO:0007669"/>
    <property type="project" value="TreeGrafter"/>
</dbReference>
<evidence type="ECO:0008006" key="5">
    <source>
        <dbReference type="Google" id="ProtNLM"/>
    </source>
</evidence>
<dbReference type="PRINTS" id="PR00411">
    <property type="entry name" value="PNDRDTASEI"/>
</dbReference>
<keyword evidence="3" id="KW-0274">FAD</keyword>
<sequence length="55" mass="5863">MVEYDYEMLVIGSGPAGQRAAIQVAKLDKRFAIVQRKESVGGVAVNVGTIPSKTL</sequence>
<organism evidence="4">
    <name type="scientific">marine metagenome</name>
    <dbReference type="NCBI Taxonomy" id="408172"/>
    <lineage>
        <taxon>unclassified sequences</taxon>
        <taxon>metagenomes</taxon>
        <taxon>ecological metagenomes</taxon>
    </lineage>
</organism>
<gene>
    <name evidence="4" type="ORF">METZ01_LOCUS510492</name>
</gene>
<proteinExistence type="predicted"/>
<protein>
    <recommendedName>
        <fullName evidence="5">FAD/NAD(P)-binding domain-containing protein</fullName>
    </recommendedName>
</protein>
<name>A0A383ENG7_9ZZZZ</name>
<evidence type="ECO:0000313" key="4">
    <source>
        <dbReference type="EMBL" id="SVE57638.1"/>
    </source>
</evidence>
<accession>A0A383ENG7</accession>
<dbReference type="PANTHER" id="PTHR22912:SF93">
    <property type="entry name" value="SOLUBLE PYRIDINE NUCLEOTIDE TRANSHYDROGENASE"/>
    <property type="match status" value="1"/>
</dbReference>
<keyword evidence="2" id="KW-0285">Flavoprotein</keyword>
<evidence type="ECO:0000256" key="3">
    <source>
        <dbReference type="ARBA" id="ARBA00022827"/>
    </source>
</evidence>
<evidence type="ECO:0000256" key="1">
    <source>
        <dbReference type="ARBA" id="ARBA00001974"/>
    </source>
</evidence>
<dbReference type="SUPFAM" id="SSF51905">
    <property type="entry name" value="FAD/NAD(P)-binding domain"/>
    <property type="match status" value="1"/>
</dbReference>
<dbReference type="GO" id="GO:0005829">
    <property type="term" value="C:cytosol"/>
    <property type="evidence" value="ECO:0007669"/>
    <property type="project" value="TreeGrafter"/>
</dbReference>